<dbReference type="Pfam" id="PF00178">
    <property type="entry name" value="Ets"/>
    <property type="match status" value="1"/>
</dbReference>
<comment type="caution">
    <text evidence="5">The sequence shown here is derived from an EMBL/GenBank/DDBJ whole genome shotgun (WGS) entry which is preliminary data.</text>
</comment>
<dbReference type="EMBL" id="CAIIXF020000002">
    <property type="protein sequence ID" value="CAH1777827.1"/>
    <property type="molecule type" value="Genomic_DNA"/>
</dbReference>
<evidence type="ECO:0000256" key="3">
    <source>
        <dbReference type="RuleBase" id="RU004019"/>
    </source>
</evidence>
<dbReference type="GO" id="GO:0043565">
    <property type="term" value="F:sequence-specific DNA binding"/>
    <property type="evidence" value="ECO:0007669"/>
    <property type="project" value="InterPro"/>
</dbReference>
<dbReference type="InterPro" id="IPR046328">
    <property type="entry name" value="ETS_fam"/>
</dbReference>
<proteinExistence type="inferred from homology"/>
<dbReference type="SUPFAM" id="SSF46785">
    <property type="entry name" value="Winged helix' DNA-binding domain"/>
    <property type="match status" value="1"/>
</dbReference>
<name>A0A8J1THD9_OWEFU</name>
<dbReference type="PANTHER" id="PTHR11849">
    <property type="entry name" value="ETS"/>
    <property type="match status" value="1"/>
</dbReference>
<gene>
    <name evidence="5" type="ORF">OFUS_LOCUS4821</name>
</gene>
<organism evidence="5 6">
    <name type="scientific">Owenia fusiformis</name>
    <name type="common">Polychaete worm</name>
    <dbReference type="NCBI Taxonomy" id="6347"/>
    <lineage>
        <taxon>Eukaryota</taxon>
        <taxon>Metazoa</taxon>
        <taxon>Spiralia</taxon>
        <taxon>Lophotrochozoa</taxon>
        <taxon>Annelida</taxon>
        <taxon>Polychaeta</taxon>
        <taxon>Sedentaria</taxon>
        <taxon>Canalipalpata</taxon>
        <taxon>Sabellida</taxon>
        <taxon>Oweniida</taxon>
        <taxon>Oweniidae</taxon>
        <taxon>Owenia</taxon>
    </lineage>
</organism>
<evidence type="ECO:0000256" key="1">
    <source>
        <dbReference type="ARBA" id="ARBA00005562"/>
    </source>
</evidence>
<evidence type="ECO:0000256" key="2">
    <source>
        <dbReference type="ARBA" id="ARBA00023125"/>
    </source>
</evidence>
<dbReference type="Gene3D" id="1.10.10.10">
    <property type="entry name" value="Winged helix-like DNA-binding domain superfamily/Winged helix DNA-binding domain"/>
    <property type="match status" value="1"/>
</dbReference>
<dbReference type="SMART" id="SM00413">
    <property type="entry name" value="ETS"/>
    <property type="match status" value="1"/>
</dbReference>
<dbReference type="InterPro" id="IPR036388">
    <property type="entry name" value="WH-like_DNA-bd_sf"/>
</dbReference>
<comment type="subcellular location">
    <subcellularLocation>
        <location evidence="3">Nucleus</location>
    </subcellularLocation>
</comment>
<dbReference type="PROSITE" id="PS00345">
    <property type="entry name" value="ETS_DOMAIN_1"/>
    <property type="match status" value="1"/>
</dbReference>
<dbReference type="GO" id="GO:0030154">
    <property type="term" value="P:cell differentiation"/>
    <property type="evidence" value="ECO:0007669"/>
    <property type="project" value="TreeGrafter"/>
</dbReference>
<dbReference type="InterPro" id="IPR036390">
    <property type="entry name" value="WH_DNA-bd_sf"/>
</dbReference>
<keyword evidence="6" id="KW-1185">Reference proteome</keyword>
<accession>A0A8J1THD9</accession>
<dbReference type="PROSITE" id="PS50061">
    <property type="entry name" value="ETS_DOMAIN_3"/>
    <property type="match status" value="1"/>
</dbReference>
<dbReference type="GO" id="GO:0005634">
    <property type="term" value="C:nucleus"/>
    <property type="evidence" value="ECO:0007669"/>
    <property type="project" value="UniProtKB-SubCell"/>
</dbReference>
<evidence type="ECO:0000313" key="6">
    <source>
        <dbReference type="Proteomes" id="UP000749559"/>
    </source>
</evidence>
<evidence type="ECO:0000313" key="5">
    <source>
        <dbReference type="EMBL" id="CAH1777827.1"/>
    </source>
</evidence>
<reference evidence="5" key="1">
    <citation type="submission" date="2022-03" db="EMBL/GenBank/DDBJ databases">
        <authorList>
            <person name="Martin C."/>
        </authorList>
    </citation>
    <scope>NUCLEOTIDE SEQUENCE</scope>
</reference>
<protein>
    <submittedName>
        <fullName evidence="5">Uncharacterized protein</fullName>
    </submittedName>
</protein>
<dbReference type="GO" id="GO:0000981">
    <property type="term" value="F:DNA-binding transcription factor activity, RNA polymerase II-specific"/>
    <property type="evidence" value="ECO:0007669"/>
    <property type="project" value="TreeGrafter"/>
</dbReference>
<comment type="similarity">
    <text evidence="1 3">Belongs to the ETS family.</text>
</comment>
<dbReference type="PRINTS" id="PR00454">
    <property type="entry name" value="ETSDOMAIN"/>
</dbReference>
<keyword evidence="3" id="KW-0539">Nucleus</keyword>
<sequence length="455" mass="50592">MFDTYSLLQPQDTLSPELLWNTDQTMNTPEQLFSRLDSTVPVSSNTGSFNGLTTAPMAVHTPPRMDTDSMDHDMSPSSSFYSAHESSHLDLSILDVAAKDKSSQVTKVPSIENLYPIRPQQQQHQQQQRQDYPGNPTSEYIPLDSWYSHNSPASLSTTSLQSSTSLNDISYKNDIGSFDADDKTLTPLTTVSMDTLTTLSAATESSLYSSLQENAMFDSPVSLNQTSTSNYAQYGTPPYNDSSSVYNQIFQTQSHLSNNLSNSVGSLDCHTGGLEGVKYRNNPNKTKRPPSYEEHVYRALALKSQGGSYRVDTASAPARIDVNCSNFTAQPTLEFRSTVDHRPTVAEPECNVNDPVIYNQIVANAQIILKAVTGGGQIQLWQFLLELLADQEYKSMIVWESADGEFRVIEPDELAQKWGSRETPCKPDLFFKLFNIQCPERFSGTVRRLGQHKSV</sequence>
<feature type="region of interest" description="Disordered" evidence="4">
    <location>
        <begin position="117"/>
        <end position="138"/>
    </location>
</feature>
<feature type="compositionally biased region" description="Low complexity" evidence="4">
    <location>
        <begin position="120"/>
        <end position="130"/>
    </location>
</feature>
<dbReference type="PANTHER" id="PTHR11849:SF304">
    <property type="entry name" value="DNA-BINDING PROTEIN D-ETS-3"/>
    <property type="match status" value="1"/>
</dbReference>
<dbReference type="AlphaFoldDB" id="A0A8J1THD9"/>
<dbReference type="InterPro" id="IPR000418">
    <property type="entry name" value="Ets_dom"/>
</dbReference>
<dbReference type="Proteomes" id="UP000749559">
    <property type="component" value="Unassembled WGS sequence"/>
</dbReference>
<keyword evidence="2 3" id="KW-0238">DNA-binding</keyword>
<evidence type="ECO:0000256" key="4">
    <source>
        <dbReference type="SAM" id="MobiDB-lite"/>
    </source>
</evidence>